<evidence type="ECO:0000259" key="1">
    <source>
        <dbReference type="Pfam" id="PF01890"/>
    </source>
</evidence>
<dbReference type="Pfam" id="PF01890">
    <property type="entry name" value="CbiG_C"/>
    <property type="match status" value="1"/>
</dbReference>
<dbReference type="Gene3D" id="3.40.50.11220">
    <property type="match status" value="1"/>
</dbReference>
<gene>
    <name evidence="4" type="ORF">RUMCAL_03019</name>
</gene>
<dbReference type="InterPro" id="IPR038029">
    <property type="entry name" value="GbiG_N_sf"/>
</dbReference>
<evidence type="ECO:0000259" key="3">
    <source>
        <dbReference type="Pfam" id="PF11761"/>
    </source>
</evidence>
<dbReference type="PATRIC" id="fig|411473.3.peg.2538"/>
<dbReference type="InterPro" id="IPR002750">
    <property type="entry name" value="CobE/GbiG_C"/>
</dbReference>
<dbReference type="STRING" id="411473.RUMCAL_03019"/>
<reference evidence="4 5" key="1">
    <citation type="submission" date="2013-07" db="EMBL/GenBank/DDBJ databases">
        <authorList>
            <person name="Weinstock G."/>
            <person name="Sodergren E."/>
            <person name="Wylie T."/>
            <person name="Fulton L."/>
            <person name="Fulton R."/>
            <person name="Fronick C."/>
            <person name="O'Laughlin M."/>
            <person name="Godfrey J."/>
            <person name="Miner T."/>
            <person name="Herter B."/>
            <person name="Appelbaum E."/>
            <person name="Cordes M."/>
            <person name="Lek S."/>
            <person name="Wollam A."/>
            <person name="Pepin K.H."/>
            <person name="Palsikar V.B."/>
            <person name="Mitreva M."/>
            <person name="Wilson R.K."/>
        </authorList>
    </citation>
    <scope>NUCLEOTIDE SEQUENCE [LARGE SCALE GENOMIC DNA]</scope>
    <source>
        <strain evidence="4 5">ATCC 27760</strain>
    </source>
</reference>
<comment type="caution">
    <text evidence="4">The sequence shown here is derived from an EMBL/GenBank/DDBJ whole genome shotgun (WGS) entry which is preliminary data.</text>
</comment>
<name>U2KAN6_9FIRM</name>
<dbReference type="eggNOG" id="COG2073">
    <property type="taxonomic scope" value="Bacteria"/>
</dbReference>
<proteinExistence type="predicted"/>
<protein>
    <submittedName>
        <fullName evidence="4">CbiG protein</fullName>
    </submittedName>
</protein>
<sequence length="339" mass="36421">MKTAYFWLTPQGKQLAEQLQAHFGGMVEPKADFAEAVRRAFADCDALVFVMATGIVVRTIAPLVQSKASDPAVLVLDQRGKHVISLLSGHLGGANAMAEQAAAYLGGEAVITTATDVEHVPAFDLFAKENHLTIENLEELKYISGALVAGEPVSLCTAFPVEKNAFPETVQIQPFSETPRHACAVAIADTTESVAAPHVLYLRPKSLVLGVGCKKQIPPAHLEQCFRTFLQEHHLSLSAVEKLATIGLKREEPAILALCEKYRLPLEIVADADIQACAYPFAASAFVQQVTGLPSVSEASAYLASGCGKVLTGKVKYSGVTFAACRKTIEPLHWKERGQ</sequence>
<dbReference type="PANTHER" id="PTHR37477:SF1">
    <property type="entry name" value="COBALT-PRECORRIN-5A HYDROLASE"/>
    <property type="match status" value="1"/>
</dbReference>
<dbReference type="GO" id="GO:0009236">
    <property type="term" value="P:cobalamin biosynthetic process"/>
    <property type="evidence" value="ECO:0007669"/>
    <property type="project" value="InterPro"/>
</dbReference>
<dbReference type="RefSeq" id="WP_021681210.1">
    <property type="nucleotide sequence ID" value="NZ_KI260336.1"/>
</dbReference>
<feature type="domain" description="Cobalamin synthesis G N-terminal" evidence="2">
    <location>
        <begin position="36"/>
        <end position="116"/>
    </location>
</feature>
<keyword evidence="5" id="KW-1185">Reference proteome</keyword>
<dbReference type="InterPro" id="IPR052553">
    <property type="entry name" value="CbiG_hydrolase"/>
</dbReference>
<dbReference type="EMBL" id="AWVF01000390">
    <property type="protein sequence ID" value="ERJ89155.1"/>
    <property type="molecule type" value="Genomic_DNA"/>
</dbReference>
<dbReference type="InterPro" id="IPR036518">
    <property type="entry name" value="CobE/GbiG_C_sf"/>
</dbReference>
<feature type="domain" description="Cobalamin biosynthesis central region" evidence="3">
    <location>
        <begin position="121"/>
        <end position="204"/>
    </location>
</feature>
<dbReference type="InterPro" id="IPR021745">
    <property type="entry name" value="CbiG_mid"/>
</dbReference>
<organism evidence="4 5">
    <name type="scientific">Ruminococcus callidus ATCC 27760</name>
    <dbReference type="NCBI Taxonomy" id="411473"/>
    <lineage>
        <taxon>Bacteria</taxon>
        <taxon>Bacillati</taxon>
        <taxon>Bacillota</taxon>
        <taxon>Clostridia</taxon>
        <taxon>Eubacteriales</taxon>
        <taxon>Oscillospiraceae</taxon>
        <taxon>Ruminococcus</taxon>
    </lineage>
</organism>
<feature type="domain" description="CobE/GbiG C-terminal" evidence="1">
    <location>
        <begin position="207"/>
        <end position="323"/>
    </location>
</feature>
<evidence type="ECO:0000313" key="5">
    <source>
        <dbReference type="Proteomes" id="UP000016662"/>
    </source>
</evidence>
<accession>U2KAN6</accession>
<dbReference type="Proteomes" id="UP000016662">
    <property type="component" value="Unassembled WGS sequence"/>
</dbReference>
<dbReference type="HOGENOM" id="CLU_028397_0_0_9"/>
<dbReference type="AlphaFoldDB" id="U2KAN6"/>
<dbReference type="SUPFAM" id="SSF159672">
    <property type="entry name" value="CbiG N-terminal domain-like"/>
    <property type="match status" value="1"/>
</dbReference>
<dbReference type="Pfam" id="PF11760">
    <property type="entry name" value="CbiG_N"/>
    <property type="match status" value="1"/>
</dbReference>
<dbReference type="Gene3D" id="3.30.420.180">
    <property type="entry name" value="CobE/GbiG C-terminal domain"/>
    <property type="match status" value="1"/>
</dbReference>
<dbReference type="InterPro" id="IPR021744">
    <property type="entry name" value="CbiG_N"/>
</dbReference>
<dbReference type="Pfam" id="PF11761">
    <property type="entry name" value="CbiG_mid"/>
    <property type="match status" value="1"/>
</dbReference>
<dbReference type="PANTHER" id="PTHR37477">
    <property type="entry name" value="COBALT-PRECORRIN-5A HYDROLASE"/>
    <property type="match status" value="1"/>
</dbReference>
<dbReference type="SUPFAM" id="SSF159664">
    <property type="entry name" value="CobE/GbiG C-terminal domain-like"/>
    <property type="match status" value="1"/>
</dbReference>
<evidence type="ECO:0000313" key="4">
    <source>
        <dbReference type="EMBL" id="ERJ89155.1"/>
    </source>
</evidence>
<dbReference type="OrthoDB" id="9781023at2"/>
<evidence type="ECO:0000259" key="2">
    <source>
        <dbReference type="Pfam" id="PF11760"/>
    </source>
</evidence>